<comment type="caution">
    <text evidence="2">The sequence shown here is derived from an EMBL/GenBank/DDBJ whole genome shotgun (WGS) entry which is preliminary data.</text>
</comment>
<evidence type="ECO:0000313" key="2">
    <source>
        <dbReference type="EMBL" id="PHQ37895.1"/>
    </source>
</evidence>
<evidence type="ECO:0000259" key="1">
    <source>
        <dbReference type="Pfam" id="PF01609"/>
    </source>
</evidence>
<dbReference type="GO" id="GO:0003677">
    <property type="term" value="F:DNA binding"/>
    <property type="evidence" value="ECO:0007669"/>
    <property type="project" value="InterPro"/>
</dbReference>
<proteinExistence type="predicted"/>
<sequence length="276" mass="31725">MPSKLARFTDRCMALSQKAVGSDGNQPVKKGEGGYADWVIITLHGLREYLDLPYRRLLDLLREMPDIVEKLGLSVEELPDFTTVCARKQALKMRVWRVLLRLSVNLFDTGEIQAIDSTSLAHRSSSHNYAKRVKGTFESVKTTLLVDCSTRAILDVHCSKNLPHDTQIAWQILTRNLEQLGTVVADKGFDWDELRHMLRKEGIRPVIKHREFYSLDAAHNARIDDETYHRRSIVESIFFALRKRFGSTIKARTWFGQFREIVLKAAIRNIEQSLTT</sequence>
<dbReference type="Proteomes" id="UP000222824">
    <property type="component" value="Unassembled WGS sequence"/>
</dbReference>
<dbReference type="RefSeq" id="WP_099256316.1">
    <property type="nucleotide sequence ID" value="NZ_NHOA01000138.1"/>
</dbReference>
<keyword evidence="3" id="KW-1185">Reference proteome</keyword>
<dbReference type="GO" id="GO:0006313">
    <property type="term" value="P:DNA transposition"/>
    <property type="evidence" value="ECO:0007669"/>
    <property type="project" value="InterPro"/>
</dbReference>
<reference evidence="2 3" key="1">
    <citation type="journal article" date="2014" name="Front. Microbiol.">
        <title>Population and genomic analysis of the genus Halorubrum.</title>
        <authorList>
            <person name="Fullmer M.S."/>
            <person name="Soucy S.M."/>
            <person name="Swithers K.S."/>
            <person name="Makkay A.M."/>
            <person name="Wheeler R."/>
            <person name="Ventosa A."/>
            <person name="Gogarten J.P."/>
            <person name="Papke R.T."/>
        </authorList>
    </citation>
    <scope>NUCLEOTIDE SEQUENCE [LARGE SCALE GENOMIC DNA]</scope>
    <source>
        <strain evidence="2 3">C49</strain>
    </source>
</reference>
<gene>
    <name evidence="2" type="ORF">DJ69_14570</name>
</gene>
<dbReference type="GO" id="GO:0004803">
    <property type="term" value="F:transposase activity"/>
    <property type="evidence" value="ECO:0007669"/>
    <property type="project" value="InterPro"/>
</dbReference>
<dbReference type="NCBIfam" id="NF033579">
    <property type="entry name" value="transpos_IS5_2"/>
    <property type="match status" value="1"/>
</dbReference>
<protein>
    <submittedName>
        <fullName evidence="2">IS5/IS1182 family transposase</fullName>
    </submittedName>
</protein>
<name>A0A2G1WG17_9EURY</name>
<dbReference type="OrthoDB" id="110773at2157"/>
<evidence type="ECO:0000313" key="3">
    <source>
        <dbReference type="Proteomes" id="UP000222824"/>
    </source>
</evidence>
<dbReference type="Pfam" id="PF01609">
    <property type="entry name" value="DDE_Tnp_1"/>
    <property type="match status" value="1"/>
</dbReference>
<dbReference type="InterPro" id="IPR002559">
    <property type="entry name" value="Transposase_11"/>
</dbReference>
<accession>A0A2G1WG17</accession>
<organism evidence="2 3">
    <name type="scientific">Halorubrum persicum</name>
    <dbReference type="NCBI Taxonomy" id="1383844"/>
    <lineage>
        <taxon>Archaea</taxon>
        <taxon>Methanobacteriati</taxon>
        <taxon>Methanobacteriota</taxon>
        <taxon>Stenosarchaea group</taxon>
        <taxon>Halobacteria</taxon>
        <taxon>Halobacteriales</taxon>
        <taxon>Haloferacaceae</taxon>
        <taxon>Halorubrum</taxon>
    </lineage>
</organism>
<dbReference type="EMBL" id="NHOA01000138">
    <property type="protein sequence ID" value="PHQ37895.1"/>
    <property type="molecule type" value="Genomic_DNA"/>
</dbReference>
<dbReference type="AlphaFoldDB" id="A0A2G1WG17"/>
<dbReference type="InterPro" id="IPR053520">
    <property type="entry name" value="Transposase_Tn903"/>
</dbReference>
<feature type="domain" description="Transposase IS4-like" evidence="1">
    <location>
        <begin position="111"/>
        <end position="270"/>
    </location>
</feature>